<evidence type="ECO:0000313" key="1">
    <source>
        <dbReference type="EMBL" id="MBX62056.1"/>
    </source>
</evidence>
<organism evidence="1">
    <name type="scientific">Rhizophora mucronata</name>
    <name type="common">Asiatic mangrove</name>
    <dbReference type="NCBI Taxonomy" id="61149"/>
    <lineage>
        <taxon>Eukaryota</taxon>
        <taxon>Viridiplantae</taxon>
        <taxon>Streptophyta</taxon>
        <taxon>Embryophyta</taxon>
        <taxon>Tracheophyta</taxon>
        <taxon>Spermatophyta</taxon>
        <taxon>Magnoliopsida</taxon>
        <taxon>eudicotyledons</taxon>
        <taxon>Gunneridae</taxon>
        <taxon>Pentapetalae</taxon>
        <taxon>rosids</taxon>
        <taxon>fabids</taxon>
        <taxon>Malpighiales</taxon>
        <taxon>Rhizophoraceae</taxon>
        <taxon>Rhizophora</taxon>
    </lineage>
</organism>
<dbReference type="AlphaFoldDB" id="A0A2P2Q508"/>
<dbReference type="EMBL" id="GGEC01081572">
    <property type="protein sequence ID" value="MBX62056.1"/>
    <property type="molecule type" value="Transcribed_RNA"/>
</dbReference>
<proteinExistence type="predicted"/>
<protein>
    <submittedName>
        <fullName evidence="1">Uncharacterized protein</fullName>
    </submittedName>
</protein>
<name>A0A2P2Q508_RHIMU</name>
<reference evidence="1" key="1">
    <citation type="submission" date="2018-02" db="EMBL/GenBank/DDBJ databases">
        <title>Rhizophora mucronata_Transcriptome.</title>
        <authorList>
            <person name="Meera S.P."/>
            <person name="Sreeshan A."/>
            <person name="Augustine A."/>
        </authorList>
    </citation>
    <scope>NUCLEOTIDE SEQUENCE</scope>
    <source>
        <tissue evidence="1">Leaf</tissue>
    </source>
</reference>
<sequence>MGNGNPLGWTHPPPEHSKTVLSNVRKFPTNQNPKRGNSSCTNKSYKKMWHPQIFHLTVCPVDDFNIDWLHMVLV</sequence>
<accession>A0A2P2Q508</accession>